<name>A0A1K0JS15_CUPNE</name>
<organism evidence="1">
    <name type="scientific">Cupriavidus necator</name>
    <name type="common">Alcaligenes eutrophus</name>
    <name type="synonym">Ralstonia eutropha</name>
    <dbReference type="NCBI Taxonomy" id="106590"/>
    <lineage>
        <taxon>Bacteria</taxon>
        <taxon>Pseudomonadati</taxon>
        <taxon>Pseudomonadota</taxon>
        <taxon>Betaproteobacteria</taxon>
        <taxon>Burkholderiales</taxon>
        <taxon>Burkholderiaceae</taxon>
        <taxon>Cupriavidus</taxon>
    </lineage>
</organism>
<dbReference type="AlphaFoldDB" id="A0A1K0JS15"/>
<evidence type="ECO:0000313" key="1">
    <source>
        <dbReference type="EMBL" id="SCV02393.1"/>
    </source>
</evidence>
<accession>A0A1K0JS15</accession>
<proteinExistence type="predicted"/>
<protein>
    <submittedName>
        <fullName evidence="1">Uncharacterized protein</fullName>
    </submittedName>
</protein>
<reference evidence="1" key="1">
    <citation type="submission" date="2016-09" db="EMBL/GenBank/DDBJ databases">
        <authorList>
            <person name="Capua I."/>
            <person name="De Benedictis P."/>
            <person name="Joannis T."/>
            <person name="Lombin L.H."/>
            <person name="Cattoli G."/>
        </authorList>
    </citation>
    <scope>NUCLEOTIDE SEQUENCE</scope>
    <source>
        <strain evidence="1">B9</strain>
    </source>
</reference>
<gene>
    <name evidence="1" type="ORF">CNECB9_980010</name>
</gene>
<dbReference type="EMBL" id="FMSH01000549">
    <property type="protein sequence ID" value="SCV02393.1"/>
    <property type="molecule type" value="Genomic_DNA"/>
</dbReference>
<sequence>MPVIGSDDGRASYNALFGRQAYRDFPATAAGVDSTTRVGVMPGMRHHF</sequence>
<dbReference type="RefSeq" id="WP_340531121.1">
    <property type="nucleotide sequence ID" value="NZ_FMSH01000549.1"/>
</dbReference>